<name>A0A0A8H814_9BACT</name>
<dbReference type="InterPro" id="IPR022572">
    <property type="entry name" value="DNA_rep/recomb_RecO_N"/>
</dbReference>
<reference evidence="2 3" key="1">
    <citation type="journal article" date="2014" name="Genome Biol. Evol.">
        <title>Comparative Genomics of the Campylobacter lari Group.</title>
        <authorList>
            <person name="Miller W.G."/>
            <person name="Yee E."/>
            <person name="Chapman M.H."/>
            <person name="Smith T.P."/>
            <person name="Bono J.L."/>
            <person name="Huynh S."/>
            <person name="Parker C.T."/>
            <person name="Vandamme P."/>
            <person name="Luong K."/>
            <person name="Korlach J."/>
        </authorList>
    </citation>
    <scope>NUCLEOTIDE SEQUENCE [LARGE SCALE GENOMIC DNA]</scope>
    <source>
        <strain evidence="2 3">LMG 24374</strain>
    </source>
</reference>
<evidence type="ECO:0000313" key="3">
    <source>
        <dbReference type="Proteomes" id="UP000031135"/>
    </source>
</evidence>
<dbReference type="NCBIfam" id="NF010483">
    <property type="entry name" value="PRK13908.1"/>
    <property type="match status" value="1"/>
</dbReference>
<accession>A0A0A8H814</accession>
<feature type="domain" description="DNA replication/recombination mediator RecO N-terminal" evidence="1">
    <location>
        <begin position="1"/>
        <end position="71"/>
    </location>
</feature>
<proteinExistence type="predicted"/>
<dbReference type="OrthoDB" id="5338768at2"/>
<dbReference type="EMBL" id="CP007772">
    <property type="protein sequence ID" value="AJC90112.1"/>
    <property type="molecule type" value="Genomic_DNA"/>
</dbReference>
<organism evidence="2 3">
    <name type="scientific">Campylobacter subantarcticus LMG 24374</name>
    <dbReference type="NCBI Taxonomy" id="1388751"/>
    <lineage>
        <taxon>Bacteria</taxon>
        <taxon>Pseudomonadati</taxon>
        <taxon>Campylobacterota</taxon>
        <taxon>Epsilonproteobacteria</taxon>
        <taxon>Campylobacterales</taxon>
        <taxon>Campylobacteraceae</taxon>
        <taxon>Campylobacter</taxon>
    </lineage>
</organism>
<protein>
    <recommendedName>
        <fullName evidence="1">DNA replication/recombination mediator RecO N-terminal domain-containing protein</fullName>
    </recommendedName>
</protein>
<dbReference type="KEGG" id="csm:CSUB8521_0215"/>
<dbReference type="RefSeq" id="WP_039662605.1">
    <property type="nucleotide sequence ID" value="NZ_CP007772.1"/>
</dbReference>
<gene>
    <name evidence="2" type="ORF">CSUB8521_0215</name>
</gene>
<dbReference type="HOGENOM" id="CLU_1309562_0_0_7"/>
<dbReference type="AlphaFoldDB" id="A0A0A8H814"/>
<sequence length="204" mass="24856">MQGYILHTQSVKDEDLIVYLLSAKKVIKSYRFYGMRHSNILSGYKIDFELEESSRFLPRLKDVLHIGFSWILDREKMFFWQEFVKLFYWHLKDVEEIDNFYFELLEDCAKRFEKQDCKRVIVDAYLKILNFEGRLHKSFVCFYCDEHIQKNVVLVRAFLPTHKKCTFGYEFKTKDLIKFYKNFNSSHFSDEYIDNLYKIIKEGF</sequence>
<dbReference type="Pfam" id="PF13114">
    <property type="entry name" value="RecO_N_2"/>
    <property type="match status" value="1"/>
</dbReference>
<evidence type="ECO:0000259" key="1">
    <source>
        <dbReference type="Pfam" id="PF13114"/>
    </source>
</evidence>
<evidence type="ECO:0000313" key="2">
    <source>
        <dbReference type="EMBL" id="AJC90112.1"/>
    </source>
</evidence>
<dbReference type="Proteomes" id="UP000031135">
    <property type="component" value="Chromosome"/>
</dbReference>